<evidence type="ECO:0000313" key="5">
    <source>
        <dbReference type="EMBL" id="RKS88672.1"/>
    </source>
</evidence>
<keyword evidence="3" id="KW-1133">Transmembrane helix</keyword>
<sequence length="470" mass="50981">MGGSGQAGSSEARVASSAPGGQTVGSLPTKLFVGYGAVAAPYEMLRAPALAILPGLYAKEFGFALATISIAMLFLRLTDGATDLAVGLLSDKTRSAWGRRKPWLLASIFVAIPAAYGLYVPSDTPTIWSFTICYFFFFLAWTMFEIPYTAWSTELAHRYEDRSRLAVWRGLGQNAGLILLSLVPLLPFLPSTEMNFVTLHAMFWLIAITYPLGVLYAIFRLPNGGAVEEAEQFSIRDTVAAIRANRPFQLFLSVAFLSDFAVGCMTALFFLFFDIYLGVGASFTAIFLTAIVVSTLSLKLWQHLLKRTSKTGVLLVGLGGGAIVGALIAALAPGPNALAFFIGYMALFYTFSVARDVALYAIFGDIIDYDIWKSNGSRAGLYSSAWMVLRKIAYATAPAFAFLIAGLFGFDPSADSQSDLAIFGLKAANGYLPAIFLIAAVFLAAMFPITKARHQIIRRRLEQRSLRTSC</sequence>
<name>A0AAD1D2I9_SPHMI</name>
<dbReference type="EMBL" id="RBWX01000008">
    <property type="protein sequence ID" value="RKS88672.1"/>
    <property type="molecule type" value="Genomic_DNA"/>
</dbReference>
<dbReference type="Gene3D" id="1.20.1250.20">
    <property type="entry name" value="MFS general substrate transporter like domains"/>
    <property type="match status" value="1"/>
</dbReference>
<evidence type="ECO:0000313" key="7">
    <source>
        <dbReference type="Proteomes" id="UP000276029"/>
    </source>
</evidence>
<feature type="transmembrane region" description="Helical" evidence="3">
    <location>
        <begin position="313"/>
        <end position="332"/>
    </location>
</feature>
<dbReference type="Proteomes" id="UP000275727">
    <property type="component" value="Chromosome"/>
</dbReference>
<dbReference type="AlphaFoldDB" id="A0AAD1D2I9"/>
<feature type="transmembrane region" description="Helical" evidence="3">
    <location>
        <begin position="250"/>
        <end position="273"/>
    </location>
</feature>
<feature type="transmembrane region" description="Helical" evidence="3">
    <location>
        <begin position="165"/>
        <end position="189"/>
    </location>
</feature>
<evidence type="ECO:0000313" key="6">
    <source>
        <dbReference type="Proteomes" id="UP000275727"/>
    </source>
</evidence>
<accession>A0AAD1D2I9</accession>
<keyword evidence="7" id="KW-1185">Reference proteome</keyword>
<feature type="transmembrane region" description="Helical" evidence="3">
    <location>
        <begin position="102"/>
        <end position="120"/>
    </location>
</feature>
<feature type="transmembrane region" description="Helical" evidence="3">
    <location>
        <begin position="201"/>
        <end position="219"/>
    </location>
</feature>
<protein>
    <submittedName>
        <fullName evidence="4">MFS transporter</fullName>
    </submittedName>
    <submittedName>
        <fullName evidence="5">Na+/melibiose symporter-like transporter</fullName>
    </submittedName>
</protein>
<dbReference type="InterPro" id="IPR039672">
    <property type="entry name" value="MFS_2"/>
</dbReference>
<dbReference type="GO" id="GO:0005886">
    <property type="term" value="C:plasma membrane"/>
    <property type="evidence" value="ECO:0007669"/>
    <property type="project" value="TreeGrafter"/>
</dbReference>
<evidence type="ECO:0000313" key="4">
    <source>
        <dbReference type="EMBL" id="BBE32420.1"/>
    </source>
</evidence>
<feature type="transmembrane region" description="Helical" evidence="3">
    <location>
        <begin position="63"/>
        <end position="90"/>
    </location>
</feature>
<evidence type="ECO:0000256" key="2">
    <source>
        <dbReference type="SAM" id="MobiDB-lite"/>
    </source>
</evidence>
<keyword evidence="3" id="KW-0472">Membrane</keyword>
<feature type="transmembrane region" description="Helical" evidence="3">
    <location>
        <begin position="338"/>
        <end position="363"/>
    </location>
</feature>
<reference evidence="5 7" key="2">
    <citation type="submission" date="2018-10" db="EMBL/GenBank/DDBJ databases">
        <title>Genomic Encyclopedia of Type Strains, Phase IV (KMG-IV): sequencing the most valuable type-strain genomes for metagenomic binning, comparative biology and taxonomic classification.</title>
        <authorList>
            <person name="Goeker M."/>
        </authorList>
    </citation>
    <scope>NUCLEOTIDE SEQUENCE [LARGE SCALE GENOMIC DNA]</scope>
    <source>
        <strain evidence="5 7">DSM 19791</strain>
    </source>
</reference>
<dbReference type="SUPFAM" id="SSF103473">
    <property type="entry name" value="MFS general substrate transporter"/>
    <property type="match status" value="1"/>
</dbReference>
<dbReference type="RefSeq" id="WP_121050163.1">
    <property type="nucleotide sequence ID" value="NZ_AP018711.1"/>
</dbReference>
<organism evidence="4 6">
    <name type="scientific">Sphingosinicella microcystinivorans</name>
    <dbReference type="NCBI Taxonomy" id="335406"/>
    <lineage>
        <taxon>Bacteria</taxon>
        <taxon>Pseudomonadati</taxon>
        <taxon>Pseudomonadota</taxon>
        <taxon>Alphaproteobacteria</taxon>
        <taxon>Sphingomonadales</taxon>
        <taxon>Sphingosinicellaceae</taxon>
        <taxon>Sphingosinicella</taxon>
    </lineage>
</organism>
<evidence type="ECO:0000256" key="1">
    <source>
        <dbReference type="ARBA" id="ARBA00009617"/>
    </source>
</evidence>
<dbReference type="EMBL" id="AP018711">
    <property type="protein sequence ID" value="BBE32420.1"/>
    <property type="molecule type" value="Genomic_DNA"/>
</dbReference>
<feature type="transmembrane region" description="Helical" evidence="3">
    <location>
        <begin position="430"/>
        <end position="450"/>
    </location>
</feature>
<feature type="region of interest" description="Disordered" evidence="2">
    <location>
        <begin position="1"/>
        <end position="22"/>
    </location>
</feature>
<feature type="transmembrane region" description="Helical" evidence="3">
    <location>
        <begin position="392"/>
        <end position="410"/>
    </location>
</feature>
<dbReference type="Proteomes" id="UP000276029">
    <property type="component" value="Unassembled WGS sequence"/>
</dbReference>
<dbReference type="GO" id="GO:0015293">
    <property type="term" value="F:symporter activity"/>
    <property type="evidence" value="ECO:0007669"/>
    <property type="project" value="InterPro"/>
</dbReference>
<dbReference type="GO" id="GO:0008643">
    <property type="term" value="P:carbohydrate transport"/>
    <property type="evidence" value="ECO:0007669"/>
    <property type="project" value="InterPro"/>
</dbReference>
<dbReference type="KEGG" id="smic:SmB9_00780"/>
<reference evidence="4 6" key="1">
    <citation type="submission" date="2018-06" db="EMBL/GenBank/DDBJ databases">
        <title>Complete Genome Sequence of the Microcystin-Degrading Bacterium Sphingosinicella microcystinivorans Strain B-9.</title>
        <authorList>
            <person name="Jin H."/>
            <person name="Nishizawa T."/>
            <person name="Guo Y."/>
            <person name="Nishizawa A."/>
            <person name="Park H."/>
            <person name="Kato H."/>
            <person name="Tsuji K."/>
            <person name="Harada K."/>
        </authorList>
    </citation>
    <scope>NUCLEOTIDE SEQUENCE [LARGE SCALE GENOMIC DNA]</scope>
    <source>
        <strain evidence="4 6">B9</strain>
    </source>
</reference>
<dbReference type="InterPro" id="IPR036259">
    <property type="entry name" value="MFS_trans_sf"/>
</dbReference>
<dbReference type="PANTHER" id="PTHR11328:SF24">
    <property type="entry name" value="MAJOR FACILITATOR SUPERFAMILY (MFS) PROFILE DOMAIN-CONTAINING PROTEIN"/>
    <property type="match status" value="1"/>
</dbReference>
<dbReference type="Pfam" id="PF13347">
    <property type="entry name" value="MFS_2"/>
    <property type="match status" value="1"/>
</dbReference>
<feature type="transmembrane region" description="Helical" evidence="3">
    <location>
        <begin position="126"/>
        <end position="144"/>
    </location>
</feature>
<comment type="similarity">
    <text evidence="1">Belongs to the sodium:galactoside symporter (TC 2.A.2) family.</text>
</comment>
<gene>
    <name evidence="5" type="ORF">DFR51_1874</name>
    <name evidence="4" type="ORF">SmB9_00780</name>
</gene>
<feature type="transmembrane region" description="Helical" evidence="3">
    <location>
        <begin position="279"/>
        <end position="301"/>
    </location>
</feature>
<proteinExistence type="inferred from homology"/>
<evidence type="ECO:0000256" key="3">
    <source>
        <dbReference type="SAM" id="Phobius"/>
    </source>
</evidence>
<keyword evidence="3" id="KW-0812">Transmembrane</keyword>
<dbReference type="PANTHER" id="PTHR11328">
    <property type="entry name" value="MAJOR FACILITATOR SUPERFAMILY DOMAIN-CONTAINING PROTEIN"/>
    <property type="match status" value="1"/>
</dbReference>